<dbReference type="RefSeq" id="XP_047846382.1">
    <property type="nucleotide sequence ID" value="XM_047990375.1"/>
</dbReference>
<accession>A0A9Q8QPH8</accession>
<dbReference type="KEGG" id="ptkz:JDV02_008745"/>
<feature type="transmembrane region" description="Helical" evidence="6">
    <location>
        <begin position="400"/>
        <end position="425"/>
    </location>
</feature>
<evidence type="ECO:0000256" key="1">
    <source>
        <dbReference type="ARBA" id="ARBA00004141"/>
    </source>
</evidence>
<dbReference type="CDD" id="cd09317">
    <property type="entry name" value="TDT_Mae1_like"/>
    <property type="match status" value="1"/>
</dbReference>
<name>A0A9Q8QPH8_9HYPO</name>
<feature type="transmembrane region" description="Helical" evidence="6">
    <location>
        <begin position="468"/>
        <end position="488"/>
    </location>
</feature>
<evidence type="ECO:0000313" key="8">
    <source>
        <dbReference type="Proteomes" id="UP000829364"/>
    </source>
</evidence>
<keyword evidence="4 6" id="KW-0472">Membrane</keyword>
<gene>
    <name evidence="7" type="ORF">JDV02_008745</name>
</gene>
<dbReference type="Pfam" id="PF03595">
    <property type="entry name" value="SLAC1"/>
    <property type="match status" value="1"/>
</dbReference>
<dbReference type="AlphaFoldDB" id="A0A9Q8QPH8"/>
<feature type="compositionally biased region" description="Low complexity" evidence="5">
    <location>
        <begin position="53"/>
        <end position="72"/>
    </location>
</feature>
<dbReference type="GO" id="GO:0016020">
    <property type="term" value="C:membrane"/>
    <property type="evidence" value="ECO:0007669"/>
    <property type="project" value="UniProtKB-SubCell"/>
</dbReference>
<sequence length="508" mass="56352">MYANGLPRNPSQRSQASQDWTDSNQSTRRNSAESRRSLHAGQDWAPLGRGVMSSSNNINNNNNNNGSYKNTNDMADKYGRSDNEKVSRAPGYDAEVPGFHDSHVGQQHQHEQQQQQQQHQDDHHGHDHAGSQVDIYDPNRPKLGFKQRLHHFTWAWYTLPMSTGGLSLLIFAQPHQFPGLRSIGLAVYIINILIFTAVTALMAARFMLHPGDMAASVKHPREGFFLPTFFLAVATLITSTNRYAIPPNDVGLVWAIQGAFWAYVVATLLLAIGQYSFVFAAHSFTLNTMMPTWILPIFPIMLSGTIASVIAATQPEIVAVPIIVAGLTCQGLGFSVALMMYAHMVGRLMQAGLPNREHRPGLFMCVGPPAFTALAVIGMASGLPKNVDPDMDGRMFDQGIIRTIALMSAIFLWALSLWWFGIAFVAVIQSPPKYFHLGWWAMVFPNTGFILATITIGNELGNEGVKWVATGMSILLLIVYFFVFYSQVRAILSQDIMYPGRDEDVEDH</sequence>
<feature type="compositionally biased region" description="Basic and acidic residues" evidence="5">
    <location>
        <begin position="98"/>
        <end position="111"/>
    </location>
</feature>
<dbReference type="GeneID" id="72070690"/>
<feature type="compositionally biased region" description="Basic and acidic residues" evidence="5">
    <location>
        <begin position="74"/>
        <end position="87"/>
    </location>
</feature>
<feature type="region of interest" description="Disordered" evidence="5">
    <location>
        <begin position="1"/>
        <end position="137"/>
    </location>
</feature>
<protein>
    <recommendedName>
        <fullName evidence="9">Malic acid transport protein</fullName>
    </recommendedName>
</protein>
<dbReference type="OrthoDB" id="2901184at2759"/>
<reference evidence="7" key="1">
    <citation type="submission" date="2021-11" db="EMBL/GenBank/DDBJ databases">
        <title>Purpureocillium_takamizusanense_genome.</title>
        <authorList>
            <person name="Nguyen N.-H."/>
        </authorList>
    </citation>
    <scope>NUCLEOTIDE SEQUENCE</scope>
    <source>
        <strain evidence="7">PT3</strain>
    </source>
</reference>
<dbReference type="Gene3D" id="1.50.10.150">
    <property type="entry name" value="Voltage-dependent anion channel"/>
    <property type="match status" value="1"/>
</dbReference>
<keyword evidence="8" id="KW-1185">Reference proteome</keyword>
<dbReference type="InterPro" id="IPR004695">
    <property type="entry name" value="SLAC1/Mae1/Ssu1/TehA"/>
</dbReference>
<feature type="compositionally biased region" description="Polar residues" evidence="5">
    <location>
        <begin position="9"/>
        <end position="29"/>
    </location>
</feature>
<feature type="transmembrane region" description="Helical" evidence="6">
    <location>
        <begin position="318"/>
        <end position="341"/>
    </location>
</feature>
<keyword evidence="3 6" id="KW-1133">Transmembrane helix</keyword>
<feature type="compositionally biased region" description="Basic and acidic residues" evidence="5">
    <location>
        <begin position="119"/>
        <end position="129"/>
    </location>
</feature>
<evidence type="ECO:0000256" key="4">
    <source>
        <dbReference type="ARBA" id="ARBA00023136"/>
    </source>
</evidence>
<comment type="subcellular location">
    <subcellularLocation>
        <location evidence="1">Membrane</location>
        <topology evidence="1">Multi-pass membrane protein</topology>
    </subcellularLocation>
</comment>
<evidence type="ECO:0000256" key="6">
    <source>
        <dbReference type="SAM" id="Phobius"/>
    </source>
</evidence>
<dbReference type="GO" id="GO:0015140">
    <property type="term" value="F:malate transmembrane transporter activity"/>
    <property type="evidence" value="ECO:0007669"/>
    <property type="project" value="InterPro"/>
</dbReference>
<feature type="transmembrane region" description="Helical" evidence="6">
    <location>
        <begin position="293"/>
        <end position="312"/>
    </location>
</feature>
<dbReference type="PANTHER" id="PTHR31162">
    <property type="entry name" value="MALIC ACID TRANSPORT PROTEIN-RELATED"/>
    <property type="match status" value="1"/>
</dbReference>
<proteinExistence type="predicted"/>
<feature type="transmembrane region" description="Helical" evidence="6">
    <location>
        <begin position="185"/>
        <end position="204"/>
    </location>
</feature>
<evidence type="ECO:0000256" key="3">
    <source>
        <dbReference type="ARBA" id="ARBA00022989"/>
    </source>
</evidence>
<organism evidence="7 8">
    <name type="scientific">Purpureocillium takamizusanense</name>
    <dbReference type="NCBI Taxonomy" id="2060973"/>
    <lineage>
        <taxon>Eukaryota</taxon>
        <taxon>Fungi</taxon>
        <taxon>Dikarya</taxon>
        <taxon>Ascomycota</taxon>
        <taxon>Pezizomycotina</taxon>
        <taxon>Sordariomycetes</taxon>
        <taxon>Hypocreomycetidae</taxon>
        <taxon>Hypocreales</taxon>
        <taxon>Ophiocordycipitaceae</taxon>
        <taxon>Purpureocillium</taxon>
    </lineage>
</organism>
<feature type="transmembrane region" description="Helical" evidence="6">
    <location>
        <begin position="362"/>
        <end position="380"/>
    </location>
</feature>
<keyword evidence="2 6" id="KW-0812">Transmembrane</keyword>
<dbReference type="PANTHER" id="PTHR31162:SF0">
    <property type="entry name" value="MALIC ACID TRANSPORT PROTEIN"/>
    <property type="match status" value="1"/>
</dbReference>
<evidence type="ECO:0000256" key="5">
    <source>
        <dbReference type="SAM" id="MobiDB-lite"/>
    </source>
</evidence>
<dbReference type="Proteomes" id="UP000829364">
    <property type="component" value="Chromosome 8"/>
</dbReference>
<feature type="transmembrane region" description="Helical" evidence="6">
    <location>
        <begin position="224"/>
        <end position="245"/>
    </location>
</feature>
<feature type="transmembrane region" description="Helical" evidence="6">
    <location>
        <begin position="154"/>
        <end position="173"/>
    </location>
</feature>
<dbReference type="InterPro" id="IPR030185">
    <property type="entry name" value="Mae1"/>
</dbReference>
<dbReference type="EMBL" id="CP086361">
    <property type="protein sequence ID" value="UNI22901.1"/>
    <property type="molecule type" value="Genomic_DNA"/>
</dbReference>
<evidence type="ECO:0000313" key="7">
    <source>
        <dbReference type="EMBL" id="UNI22901.1"/>
    </source>
</evidence>
<evidence type="ECO:0008006" key="9">
    <source>
        <dbReference type="Google" id="ProtNLM"/>
    </source>
</evidence>
<feature type="transmembrane region" description="Helical" evidence="6">
    <location>
        <begin position="437"/>
        <end position="456"/>
    </location>
</feature>
<dbReference type="InterPro" id="IPR038665">
    <property type="entry name" value="Voltage-dep_anion_channel_sf"/>
</dbReference>
<evidence type="ECO:0000256" key="2">
    <source>
        <dbReference type="ARBA" id="ARBA00022692"/>
    </source>
</evidence>
<feature type="transmembrane region" description="Helical" evidence="6">
    <location>
        <begin position="260"/>
        <end position="281"/>
    </location>
</feature>